<dbReference type="OrthoDB" id="9781691at2"/>
<organism evidence="8 9">
    <name type="scientific">Variovorax paradoxus</name>
    <dbReference type="NCBI Taxonomy" id="34073"/>
    <lineage>
        <taxon>Bacteria</taxon>
        <taxon>Pseudomonadati</taxon>
        <taxon>Pseudomonadota</taxon>
        <taxon>Betaproteobacteria</taxon>
        <taxon>Burkholderiales</taxon>
        <taxon>Comamonadaceae</taxon>
        <taxon>Variovorax</taxon>
    </lineage>
</organism>
<keyword evidence="4" id="KW-0378">Hydrolase</keyword>
<dbReference type="InterPro" id="IPR001764">
    <property type="entry name" value="Glyco_hydro_3_N"/>
</dbReference>
<comment type="catalytic activity">
    <reaction evidence="1">
        <text>Hydrolysis of terminal non-reducing N-acetyl-D-hexosamine residues in N-acetyl-beta-D-hexosaminides.</text>
        <dbReference type="EC" id="3.2.1.52"/>
    </reaction>
</comment>
<dbReference type="InterPro" id="IPR017853">
    <property type="entry name" value="GH"/>
</dbReference>
<feature type="domain" description="Glycoside hydrolase family 3 N-terminal" evidence="7">
    <location>
        <begin position="106"/>
        <end position="412"/>
    </location>
</feature>
<dbReference type="EC" id="3.2.1.52" evidence="3"/>
<dbReference type="PANTHER" id="PTHR30480">
    <property type="entry name" value="BETA-HEXOSAMINIDASE-RELATED"/>
    <property type="match status" value="1"/>
</dbReference>
<dbReference type="PANTHER" id="PTHR30480:SF13">
    <property type="entry name" value="BETA-HEXOSAMINIDASE"/>
    <property type="match status" value="1"/>
</dbReference>
<evidence type="ECO:0000256" key="4">
    <source>
        <dbReference type="ARBA" id="ARBA00022801"/>
    </source>
</evidence>
<dbReference type="RefSeq" id="WP_042580625.1">
    <property type="nucleotide sequence ID" value="NZ_JXQQ01000048.1"/>
</dbReference>
<evidence type="ECO:0000313" key="9">
    <source>
        <dbReference type="Proteomes" id="UP000032067"/>
    </source>
</evidence>
<evidence type="ECO:0000313" key="8">
    <source>
        <dbReference type="EMBL" id="KIQ28390.1"/>
    </source>
</evidence>
<feature type="transmembrane region" description="Helical" evidence="6">
    <location>
        <begin position="6"/>
        <end position="24"/>
    </location>
</feature>
<name>A0A0D0MFV0_VARPD</name>
<evidence type="ECO:0000256" key="5">
    <source>
        <dbReference type="ARBA" id="ARBA00023295"/>
    </source>
</evidence>
<dbReference type="Pfam" id="PF00933">
    <property type="entry name" value="Glyco_hydro_3"/>
    <property type="match status" value="1"/>
</dbReference>
<proteinExistence type="inferred from homology"/>
<keyword evidence="6" id="KW-0472">Membrane</keyword>
<dbReference type="SUPFAM" id="SSF51445">
    <property type="entry name" value="(Trans)glycosidases"/>
    <property type="match status" value="1"/>
</dbReference>
<reference evidence="8 9" key="1">
    <citation type="submission" date="2014-12" db="EMBL/GenBank/DDBJ databases">
        <title>16Stimator: statistical estimation of ribosomal gene copy numbers from draft genome assemblies.</title>
        <authorList>
            <person name="Perisin M.A."/>
            <person name="Vetter M."/>
            <person name="Gilbert J.A."/>
            <person name="Bergelson J."/>
        </authorList>
    </citation>
    <scope>NUCLEOTIDE SEQUENCE [LARGE SCALE GENOMIC DNA]</scope>
    <source>
        <strain evidence="8 9">MEDvA23</strain>
    </source>
</reference>
<dbReference type="AlphaFoldDB" id="A0A0D0MFV0"/>
<dbReference type="InterPro" id="IPR036962">
    <property type="entry name" value="Glyco_hydro_3_N_sf"/>
</dbReference>
<dbReference type="GO" id="GO:0004563">
    <property type="term" value="F:beta-N-acetylhexosaminidase activity"/>
    <property type="evidence" value="ECO:0007669"/>
    <property type="project" value="UniProtKB-EC"/>
</dbReference>
<evidence type="ECO:0000256" key="3">
    <source>
        <dbReference type="ARBA" id="ARBA00012663"/>
    </source>
</evidence>
<sequence length="430" mass="46693">MKLLRFALGALGWLALAALWFWAWHLKDPHLRFMRAWELPMLLGALCVSAATAWRCGRRALRPVSLGVVFAALLTALGNEAASVRHRADVAASSGRVAQTLGAHFMVGYDDAKDLHELARKGLIGGVFITGRNVKGRTAADLRREIDDLQALRREAGLPALIVATDQEGGAVSRLSPLIERQPGLSTLLDADVPEAELTRRAHAYGAQQGRSLDALGITLNFSPVVDLRTGRAPGKWDFHTRIDERAISADPALTAQVALAYEQGLESAGVRGTLKHFPGLGGVTEDTHHFAATLRTPVAQLATHDWKPFQDVSKNSGAAIMLGHVVVPELDADYPASFSRKIVHQLIRGEWGFQGLLVTDDLTMGAAYNRGLCNATIRALDAGVDLLLIAFDHDKYFDAMHCAQQAAQRGVLDLPMLERSGARRLQPLR</sequence>
<dbReference type="InterPro" id="IPR050226">
    <property type="entry name" value="NagZ_Beta-hexosaminidase"/>
</dbReference>
<keyword evidence="5" id="KW-0326">Glycosidase</keyword>
<dbReference type="EMBL" id="JXQQ01000048">
    <property type="protein sequence ID" value="KIQ28390.1"/>
    <property type="molecule type" value="Genomic_DNA"/>
</dbReference>
<evidence type="ECO:0000256" key="1">
    <source>
        <dbReference type="ARBA" id="ARBA00001231"/>
    </source>
</evidence>
<dbReference type="GO" id="GO:0005975">
    <property type="term" value="P:carbohydrate metabolic process"/>
    <property type="evidence" value="ECO:0007669"/>
    <property type="project" value="InterPro"/>
</dbReference>
<evidence type="ECO:0000256" key="2">
    <source>
        <dbReference type="ARBA" id="ARBA00005336"/>
    </source>
</evidence>
<keyword evidence="6" id="KW-0812">Transmembrane</keyword>
<comment type="similarity">
    <text evidence="2">Belongs to the glycosyl hydrolase 3 family.</text>
</comment>
<dbReference type="Gene3D" id="3.20.20.300">
    <property type="entry name" value="Glycoside hydrolase, family 3, N-terminal domain"/>
    <property type="match status" value="1"/>
</dbReference>
<gene>
    <name evidence="8" type="ORF">RT97_20290</name>
</gene>
<evidence type="ECO:0000256" key="6">
    <source>
        <dbReference type="SAM" id="Phobius"/>
    </source>
</evidence>
<dbReference type="PROSITE" id="PS00775">
    <property type="entry name" value="GLYCOSYL_HYDROL_F3"/>
    <property type="match status" value="1"/>
</dbReference>
<dbReference type="Proteomes" id="UP000032067">
    <property type="component" value="Unassembled WGS sequence"/>
</dbReference>
<dbReference type="GO" id="GO:0009254">
    <property type="term" value="P:peptidoglycan turnover"/>
    <property type="evidence" value="ECO:0007669"/>
    <property type="project" value="TreeGrafter"/>
</dbReference>
<protein>
    <recommendedName>
        <fullName evidence="3">beta-N-acetylhexosaminidase</fullName>
        <ecNumber evidence="3">3.2.1.52</ecNumber>
    </recommendedName>
</protein>
<dbReference type="InterPro" id="IPR019800">
    <property type="entry name" value="Glyco_hydro_3_AS"/>
</dbReference>
<comment type="caution">
    <text evidence="8">The sequence shown here is derived from an EMBL/GenBank/DDBJ whole genome shotgun (WGS) entry which is preliminary data.</text>
</comment>
<accession>A0A0D0MFV0</accession>
<evidence type="ECO:0000259" key="7">
    <source>
        <dbReference type="Pfam" id="PF00933"/>
    </source>
</evidence>
<keyword evidence="6" id="KW-1133">Transmembrane helix</keyword>